<organism evidence="2 3">
    <name type="scientific">Methylobacterium oryzihabitans</name>
    <dbReference type="NCBI Taxonomy" id="2499852"/>
    <lineage>
        <taxon>Bacteria</taxon>
        <taxon>Pseudomonadati</taxon>
        <taxon>Pseudomonadota</taxon>
        <taxon>Alphaproteobacteria</taxon>
        <taxon>Hyphomicrobiales</taxon>
        <taxon>Methylobacteriaceae</taxon>
        <taxon>Methylobacterium</taxon>
    </lineage>
</organism>
<dbReference type="InterPro" id="IPR011322">
    <property type="entry name" value="N-reg_PII-like_a/b"/>
</dbReference>
<dbReference type="InterPro" id="IPR018551">
    <property type="entry name" value="DUF2007"/>
</dbReference>
<dbReference type="RefSeq" id="WP_127730974.1">
    <property type="nucleotide sequence ID" value="NZ_SACP01000015.1"/>
</dbReference>
<sequence length="77" mass="8474">MIELIRSNDLVLMGFVESLLEGAAIPVLVADRHISGLEGMTGAFPRRLLVPADHERQARRLLTEAGLAHELRDARTS</sequence>
<evidence type="ECO:0000313" key="3">
    <source>
        <dbReference type="Proteomes" id="UP000286997"/>
    </source>
</evidence>
<feature type="domain" description="DUF2007" evidence="1">
    <location>
        <begin position="1"/>
        <end position="66"/>
    </location>
</feature>
<dbReference type="OrthoDB" id="5297170at2"/>
<dbReference type="Proteomes" id="UP000286997">
    <property type="component" value="Unassembled WGS sequence"/>
</dbReference>
<evidence type="ECO:0000313" key="2">
    <source>
        <dbReference type="EMBL" id="RVU16636.1"/>
    </source>
</evidence>
<dbReference type="AlphaFoldDB" id="A0A3S2VT11"/>
<protein>
    <submittedName>
        <fullName evidence="2">DUF2007 domain-containing protein</fullName>
    </submittedName>
</protein>
<keyword evidence="3" id="KW-1185">Reference proteome</keyword>
<reference evidence="2 3" key="1">
    <citation type="submission" date="2019-01" db="EMBL/GenBank/DDBJ databases">
        <authorList>
            <person name="Chen W.-M."/>
        </authorList>
    </citation>
    <scope>NUCLEOTIDE SEQUENCE [LARGE SCALE GENOMIC DNA]</scope>
    <source>
        <strain evidence="2 3">TER-1</strain>
    </source>
</reference>
<proteinExistence type="predicted"/>
<comment type="caution">
    <text evidence="2">The sequence shown here is derived from an EMBL/GenBank/DDBJ whole genome shotgun (WGS) entry which is preliminary data.</text>
</comment>
<dbReference type="SUPFAM" id="SSF54913">
    <property type="entry name" value="GlnB-like"/>
    <property type="match status" value="1"/>
</dbReference>
<gene>
    <name evidence="2" type="ORF">EOE48_16310</name>
</gene>
<name>A0A3S2VT11_9HYPH</name>
<dbReference type="Pfam" id="PF09413">
    <property type="entry name" value="DUF2007"/>
    <property type="match status" value="1"/>
</dbReference>
<dbReference type="EMBL" id="SACP01000015">
    <property type="protein sequence ID" value="RVU16636.1"/>
    <property type="molecule type" value="Genomic_DNA"/>
</dbReference>
<accession>A0A3S2VT11</accession>
<evidence type="ECO:0000259" key="1">
    <source>
        <dbReference type="Pfam" id="PF09413"/>
    </source>
</evidence>
<dbReference type="Gene3D" id="3.30.70.790">
    <property type="entry name" value="UreE, C-terminal domain"/>
    <property type="match status" value="1"/>
</dbReference>